<feature type="compositionally biased region" description="Basic and acidic residues" evidence="1">
    <location>
        <begin position="28"/>
        <end position="41"/>
    </location>
</feature>
<feature type="domain" description="YoaR-like putative peptidoglycan binding" evidence="3">
    <location>
        <begin position="292"/>
        <end position="358"/>
    </location>
</feature>
<evidence type="ECO:0000313" key="5">
    <source>
        <dbReference type="Proteomes" id="UP000295244"/>
    </source>
</evidence>
<keyword evidence="2" id="KW-0472">Membrane</keyword>
<protein>
    <recommendedName>
        <fullName evidence="3">YoaR-like putative peptidoglycan binding domain-containing protein</fullName>
    </recommendedName>
</protein>
<comment type="caution">
    <text evidence="4">The sequence shown here is derived from an EMBL/GenBank/DDBJ whole genome shotgun (WGS) entry which is preliminary data.</text>
</comment>
<feature type="region of interest" description="Disordered" evidence="1">
    <location>
        <begin position="1"/>
        <end position="41"/>
    </location>
</feature>
<organism evidence="4 5">
    <name type="scientific">Rubrobacter taiwanensis</name>
    <dbReference type="NCBI Taxonomy" id="185139"/>
    <lineage>
        <taxon>Bacteria</taxon>
        <taxon>Bacillati</taxon>
        <taxon>Actinomycetota</taxon>
        <taxon>Rubrobacteria</taxon>
        <taxon>Rubrobacterales</taxon>
        <taxon>Rubrobacteraceae</taxon>
        <taxon>Rubrobacter</taxon>
    </lineage>
</organism>
<keyword evidence="2" id="KW-1133">Transmembrane helix</keyword>
<dbReference type="EMBL" id="SKBU01000015">
    <property type="protein sequence ID" value="TCJ16788.1"/>
    <property type="molecule type" value="Genomic_DNA"/>
</dbReference>
<dbReference type="InterPro" id="IPR007391">
    <property type="entry name" value="Vancomycin_resist_VanW"/>
</dbReference>
<dbReference type="Pfam" id="PF04294">
    <property type="entry name" value="VanW"/>
    <property type="match status" value="1"/>
</dbReference>
<keyword evidence="5" id="KW-1185">Reference proteome</keyword>
<dbReference type="Pfam" id="PF12229">
    <property type="entry name" value="PG_binding_4"/>
    <property type="match status" value="2"/>
</dbReference>
<dbReference type="Proteomes" id="UP000295244">
    <property type="component" value="Unassembled WGS sequence"/>
</dbReference>
<evidence type="ECO:0000256" key="1">
    <source>
        <dbReference type="SAM" id="MobiDB-lite"/>
    </source>
</evidence>
<dbReference type="PANTHER" id="PTHR35788">
    <property type="entry name" value="EXPORTED PROTEIN-RELATED"/>
    <property type="match status" value="1"/>
</dbReference>
<proteinExistence type="predicted"/>
<keyword evidence="2" id="KW-0812">Transmembrane</keyword>
<evidence type="ECO:0000259" key="3">
    <source>
        <dbReference type="Pfam" id="PF12229"/>
    </source>
</evidence>
<sequence>MATPPRSEFSEMGRRSSTPRYTRRRDRRASLEGWGREGREGRRSGFGAVGLLIFACALIAVAVAADYRLNQDRIYRGIYVGSIDVGGLSPSEAERLVRERSASRLDEITFRGPGDDVTLTAERLGIQVDVGRTVSEAYSVGRSGSILERLGDRFEAATGGVRVDLAVTYDEAAAEAAVQELAGRLDRPPRDAAVSLDGGTVEVRRAESGYRMDREATLANVRQAVDEISGEVEIVGEVLRPAVPTSAAREAEAELSLALQRPLVLRASEQDEEWTFAPAQVAQAIQIQPRGSEIEVSLSQEAFRSLAADMYATLNVPARDAEFEVVGNSVEVIPSQTGLRLQEERFFTALSEGLFQGQHRYELPVVVAEPELTTARAERLKPTTLIGQYRTNYLSYDDDPGRVKNLQIASNAINDTLLAPGEVFSFNALAAPLSYEEAKVIVDGRVETADGGGLCQVSSTLYMAANYAGLDVIERHPHYAELPYIRPGFDATVWFGALDMKFQNTTDGYILIKQQVDESTGDVISRIYGRPTGLEVEMRSEKVFDGTDAEGNPMTRWVTYQRIERGGEVVFDGVLHEDTYRYLKPAETNRPAT</sequence>
<name>A0A4R1BI21_9ACTN</name>
<evidence type="ECO:0000256" key="2">
    <source>
        <dbReference type="SAM" id="Phobius"/>
    </source>
</evidence>
<feature type="domain" description="YoaR-like putative peptidoglycan binding" evidence="3">
    <location>
        <begin position="118"/>
        <end position="231"/>
    </location>
</feature>
<feature type="transmembrane region" description="Helical" evidence="2">
    <location>
        <begin position="46"/>
        <end position="65"/>
    </location>
</feature>
<dbReference type="AlphaFoldDB" id="A0A4R1BI21"/>
<dbReference type="InterPro" id="IPR022029">
    <property type="entry name" value="YoaR-like_PG-bd"/>
</dbReference>
<accession>A0A4R1BI21</accession>
<reference evidence="4 5" key="1">
    <citation type="submission" date="2019-03" db="EMBL/GenBank/DDBJ databases">
        <title>Whole genome sequence of a novel Rubrobacter taiwanensis strain, isolated from Yellowstone National Park.</title>
        <authorList>
            <person name="Freed S."/>
            <person name="Ramaley R.F."/>
            <person name="Kyndt J.A."/>
        </authorList>
    </citation>
    <scope>NUCLEOTIDE SEQUENCE [LARGE SCALE GENOMIC DNA]</scope>
    <source>
        <strain evidence="4 5">Yellowstone</strain>
    </source>
</reference>
<evidence type="ECO:0000313" key="4">
    <source>
        <dbReference type="EMBL" id="TCJ16788.1"/>
    </source>
</evidence>
<gene>
    <name evidence="4" type="ORF">E0L93_08685</name>
</gene>
<dbReference type="OrthoDB" id="9813301at2"/>
<dbReference type="PANTHER" id="PTHR35788:SF1">
    <property type="entry name" value="EXPORTED PROTEIN"/>
    <property type="match status" value="1"/>
</dbReference>
<dbReference type="InterPro" id="IPR052913">
    <property type="entry name" value="Glycopeptide_resist_protein"/>
</dbReference>